<proteinExistence type="predicted"/>
<dbReference type="AlphaFoldDB" id="A0A2P2PC13"/>
<name>A0A2P2PC13_RHIMU</name>
<evidence type="ECO:0000313" key="1">
    <source>
        <dbReference type="EMBL" id="MBX52161.1"/>
    </source>
</evidence>
<organism evidence="1">
    <name type="scientific">Rhizophora mucronata</name>
    <name type="common">Asiatic mangrove</name>
    <dbReference type="NCBI Taxonomy" id="61149"/>
    <lineage>
        <taxon>Eukaryota</taxon>
        <taxon>Viridiplantae</taxon>
        <taxon>Streptophyta</taxon>
        <taxon>Embryophyta</taxon>
        <taxon>Tracheophyta</taxon>
        <taxon>Spermatophyta</taxon>
        <taxon>Magnoliopsida</taxon>
        <taxon>eudicotyledons</taxon>
        <taxon>Gunneridae</taxon>
        <taxon>Pentapetalae</taxon>
        <taxon>rosids</taxon>
        <taxon>fabids</taxon>
        <taxon>Malpighiales</taxon>
        <taxon>Rhizophoraceae</taxon>
        <taxon>Rhizophora</taxon>
    </lineage>
</organism>
<dbReference type="EMBL" id="GGEC01071677">
    <property type="protein sequence ID" value="MBX52161.1"/>
    <property type="molecule type" value="Transcribed_RNA"/>
</dbReference>
<sequence>MHRQLRLWWSISKYYCLTNYFRIKLKVQELSTPLL</sequence>
<reference evidence="1" key="1">
    <citation type="submission" date="2018-02" db="EMBL/GenBank/DDBJ databases">
        <title>Rhizophora mucronata_Transcriptome.</title>
        <authorList>
            <person name="Meera S.P."/>
            <person name="Sreeshan A."/>
            <person name="Augustine A."/>
        </authorList>
    </citation>
    <scope>NUCLEOTIDE SEQUENCE</scope>
    <source>
        <tissue evidence="1">Leaf</tissue>
    </source>
</reference>
<accession>A0A2P2PC13</accession>
<protein>
    <submittedName>
        <fullName evidence="1">Uncharacterized protein</fullName>
    </submittedName>
</protein>